<dbReference type="EMBL" id="BQNJ01000002">
    <property type="protein sequence ID" value="GKH02611.1"/>
    <property type="molecule type" value="Genomic_DNA"/>
</dbReference>
<dbReference type="RefSeq" id="WP_118040262.1">
    <property type="nucleotide sequence ID" value="NZ_BQNJ01000002.1"/>
</dbReference>
<organism evidence="1 2">
    <name type="scientific">Hungatella hathewayi</name>
    <dbReference type="NCBI Taxonomy" id="154046"/>
    <lineage>
        <taxon>Bacteria</taxon>
        <taxon>Bacillati</taxon>
        <taxon>Bacillota</taxon>
        <taxon>Clostridia</taxon>
        <taxon>Lachnospirales</taxon>
        <taxon>Lachnospiraceae</taxon>
        <taxon>Hungatella</taxon>
    </lineage>
</organism>
<gene>
    <name evidence="1" type="ORF">CE91St55_45920</name>
</gene>
<dbReference type="Proteomes" id="UP001055091">
    <property type="component" value="Unassembled WGS sequence"/>
</dbReference>
<name>A0AA37JJ79_9FIRM</name>
<evidence type="ECO:0000313" key="2">
    <source>
        <dbReference type="Proteomes" id="UP001055091"/>
    </source>
</evidence>
<comment type="caution">
    <text evidence="1">The sequence shown here is derived from an EMBL/GenBank/DDBJ whole genome shotgun (WGS) entry which is preliminary data.</text>
</comment>
<reference evidence="1" key="1">
    <citation type="submission" date="2022-01" db="EMBL/GenBank/DDBJ databases">
        <title>Novel bile acid biosynthetic pathways are enriched in the microbiome of centenarians.</title>
        <authorList>
            <person name="Sato Y."/>
            <person name="Atarashi K."/>
            <person name="Plichta R.D."/>
            <person name="Arai Y."/>
            <person name="Sasajima S."/>
            <person name="Kearney M.S."/>
            <person name="Suda W."/>
            <person name="Takeshita K."/>
            <person name="Sasaki T."/>
            <person name="Okamoto S."/>
            <person name="Skelly N.A."/>
            <person name="Okamura Y."/>
            <person name="Vlamakis H."/>
            <person name="Li Y."/>
            <person name="Tanoue T."/>
            <person name="Takei H."/>
            <person name="Nittono H."/>
            <person name="Narushima S."/>
            <person name="Irie J."/>
            <person name="Itoh H."/>
            <person name="Moriya K."/>
            <person name="Sugiura Y."/>
            <person name="Suematsu M."/>
            <person name="Moritoki N."/>
            <person name="Shibata S."/>
            <person name="Littman R.D."/>
            <person name="Fischbach A.M."/>
            <person name="Uwamino Y."/>
            <person name="Inoue T."/>
            <person name="Honda A."/>
            <person name="Hattori M."/>
            <person name="Murai T."/>
            <person name="Xavier J.R."/>
            <person name="Hirose N."/>
            <person name="Honda K."/>
        </authorList>
    </citation>
    <scope>NUCLEOTIDE SEQUENCE</scope>
    <source>
        <strain evidence="1">CE91-St55</strain>
    </source>
</reference>
<proteinExistence type="predicted"/>
<dbReference type="AlphaFoldDB" id="A0AA37JJ79"/>
<evidence type="ECO:0000313" key="1">
    <source>
        <dbReference type="EMBL" id="GKH02611.1"/>
    </source>
</evidence>
<protein>
    <submittedName>
        <fullName evidence="1">Uncharacterized protein</fullName>
    </submittedName>
</protein>
<accession>A0AA37JJ79</accession>
<sequence length="212" mass="24823">MFDNDKLLFSANNEIDHVKGIVKVYDSYVAQNEVGKEKQQFQQIAKIMKERTEERYIKPIKMFLHNCKEHPEQSGLIVMGINCILIELYFEMIHGLDKSDEGGHKVQDAYTAILPLLDPSITEEDAKRFYKGTRCKIIHQGQTGLYTAITYAELIDKIIILCGEYYLCNPKVLFEALTLLYHQYWKELSEGKDPIQKQNFIKKFKYILYHDD</sequence>